<accession>A0A8H7VBN6</accession>
<name>A0A8H7VBN6_9FUNG</name>
<dbReference type="PANTHER" id="PTHR40422:SF1">
    <property type="entry name" value="TRANSLATION MACHINERY-ASSOCIATED PROTEIN 17"/>
    <property type="match status" value="1"/>
</dbReference>
<gene>
    <name evidence="1" type="ORF">INT46_005124</name>
</gene>
<dbReference type="OrthoDB" id="548474at2759"/>
<evidence type="ECO:0000313" key="1">
    <source>
        <dbReference type="EMBL" id="KAG2214505.1"/>
    </source>
</evidence>
<sequence>MDPVQLEKALNEMPPVTLITEIPEVLNAIAHLLKSNQEMREFDPDNKDPDFIQAIKENTDLITRKEKQVNITLQVIRERLGEAAWREMGSNVKEFREIHAQELKAEQQLQNEKDKKEEGIFL</sequence>
<dbReference type="Proteomes" id="UP000650833">
    <property type="component" value="Unassembled WGS sequence"/>
</dbReference>
<dbReference type="GO" id="GO:0070682">
    <property type="term" value="P:proteasome regulatory particle assembly"/>
    <property type="evidence" value="ECO:0007669"/>
    <property type="project" value="InterPro"/>
</dbReference>
<organism evidence="1 2">
    <name type="scientific">Mucor plumbeus</name>
    <dbReference type="NCBI Taxonomy" id="97098"/>
    <lineage>
        <taxon>Eukaryota</taxon>
        <taxon>Fungi</taxon>
        <taxon>Fungi incertae sedis</taxon>
        <taxon>Mucoromycota</taxon>
        <taxon>Mucoromycotina</taxon>
        <taxon>Mucoromycetes</taxon>
        <taxon>Mucorales</taxon>
        <taxon>Mucorineae</taxon>
        <taxon>Mucoraceae</taxon>
        <taxon>Mucor</taxon>
    </lineage>
</organism>
<dbReference type="InterPro" id="IPR038966">
    <property type="entry name" value="TMA17"/>
</dbReference>
<keyword evidence="2" id="KW-1185">Reference proteome</keyword>
<comment type="caution">
    <text evidence="1">The sequence shown here is derived from an EMBL/GenBank/DDBJ whole genome shotgun (WGS) entry which is preliminary data.</text>
</comment>
<proteinExistence type="predicted"/>
<dbReference type="AlphaFoldDB" id="A0A8H7VBN6"/>
<evidence type="ECO:0000313" key="2">
    <source>
        <dbReference type="Proteomes" id="UP000650833"/>
    </source>
</evidence>
<dbReference type="EMBL" id="JAEPRC010000025">
    <property type="protein sequence ID" value="KAG2214505.1"/>
    <property type="molecule type" value="Genomic_DNA"/>
</dbReference>
<protein>
    <submittedName>
        <fullName evidence="1">Uncharacterized protein</fullName>
    </submittedName>
</protein>
<reference evidence="1" key="1">
    <citation type="submission" date="2020-12" db="EMBL/GenBank/DDBJ databases">
        <title>Metabolic potential, ecology and presence of endohyphal bacteria is reflected in genomic diversity of Mucoromycotina.</title>
        <authorList>
            <person name="Muszewska A."/>
            <person name="Okrasinska A."/>
            <person name="Steczkiewicz K."/>
            <person name="Drgas O."/>
            <person name="Orlowska M."/>
            <person name="Perlinska-Lenart U."/>
            <person name="Aleksandrzak-Piekarczyk T."/>
            <person name="Szatraj K."/>
            <person name="Zielenkiewicz U."/>
            <person name="Pilsyk S."/>
            <person name="Malc E."/>
            <person name="Mieczkowski P."/>
            <person name="Kruszewska J.S."/>
            <person name="Biernat P."/>
            <person name="Pawlowska J."/>
        </authorList>
    </citation>
    <scope>NUCLEOTIDE SEQUENCE</scope>
    <source>
        <strain evidence="1">CBS 226.32</strain>
    </source>
</reference>
<dbReference type="PANTHER" id="PTHR40422">
    <property type="entry name" value="TRANSLATION MACHINERY-ASSOCIATED PROTEIN 17"/>
    <property type="match status" value="1"/>
</dbReference>
<dbReference type="GO" id="GO:0030674">
    <property type="term" value="F:protein-macromolecule adaptor activity"/>
    <property type="evidence" value="ECO:0007669"/>
    <property type="project" value="TreeGrafter"/>
</dbReference>